<dbReference type="GO" id="GO:0005762">
    <property type="term" value="C:mitochondrial large ribosomal subunit"/>
    <property type="evidence" value="ECO:0007669"/>
    <property type="project" value="TreeGrafter"/>
</dbReference>
<reference evidence="4" key="1">
    <citation type="journal article" date="2023" name="Mol. Phylogenet. Evol.">
        <title>Genome-scale phylogeny and comparative genomics of the fungal order Sordariales.</title>
        <authorList>
            <person name="Hensen N."/>
            <person name="Bonometti L."/>
            <person name="Westerberg I."/>
            <person name="Brannstrom I.O."/>
            <person name="Guillou S."/>
            <person name="Cros-Aarteil S."/>
            <person name="Calhoun S."/>
            <person name="Haridas S."/>
            <person name="Kuo A."/>
            <person name="Mondo S."/>
            <person name="Pangilinan J."/>
            <person name="Riley R."/>
            <person name="LaButti K."/>
            <person name="Andreopoulos B."/>
            <person name="Lipzen A."/>
            <person name="Chen C."/>
            <person name="Yan M."/>
            <person name="Daum C."/>
            <person name="Ng V."/>
            <person name="Clum A."/>
            <person name="Steindorff A."/>
            <person name="Ohm R.A."/>
            <person name="Martin F."/>
            <person name="Silar P."/>
            <person name="Natvig D.O."/>
            <person name="Lalanne C."/>
            <person name="Gautier V."/>
            <person name="Ament-Velasquez S.L."/>
            <person name="Kruys A."/>
            <person name="Hutchinson M.I."/>
            <person name="Powell A.J."/>
            <person name="Barry K."/>
            <person name="Miller A.N."/>
            <person name="Grigoriev I.V."/>
            <person name="Debuchy R."/>
            <person name="Gladieux P."/>
            <person name="Hiltunen Thoren M."/>
            <person name="Johannesson H."/>
        </authorList>
    </citation>
    <scope>NUCLEOTIDE SEQUENCE</scope>
    <source>
        <strain evidence="4">PSN293</strain>
    </source>
</reference>
<dbReference type="PANTHER" id="PTHR21349">
    <property type="entry name" value="50S RIBOSOMAL PROTEIN L21"/>
    <property type="match status" value="1"/>
</dbReference>
<evidence type="ECO:0000313" key="5">
    <source>
        <dbReference type="Proteomes" id="UP001301769"/>
    </source>
</evidence>
<name>A0AAN6YLB9_9PEZI</name>
<keyword evidence="4" id="KW-0687">Ribonucleoprotein</keyword>
<dbReference type="PANTHER" id="PTHR21349:SF0">
    <property type="entry name" value="LARGE RIBOSOMAL SUBUNIT PROTEIN BL21M"/>
    <property type="match status" value="1"/>
</dbReference>
<dbReference type="EMBL" id="MU858051">
    <property type="protein sequence ID" value="KAK4218792.1"/>
    <property type="molecule type" value="Genomic_DNA"/>
</dbReference>
<comment type="caution">
    <text evidence="4">The sequence shown here is derived from an EMBL/GenBank/DDBJ whole genome shotgun (WGS) entry which is preliminary data.</text>
</comment>
<keyword evidence="5" id="KW-1185">Reference proteome</keyword>
<accession>A0AAN6YLB9</accession>
<comment type="similarity">
    <text evidence="1">Belongs to the bacterial ribosomal protein bL21 family.</text>
</comment>
<evidence type="ECO:0000256" key="1">
    <source>
        <dbReference type="ARBA" id="ARBA00008563"/>
    </source>
</evidence>
<gene>
    <name evidence="4" type="ORF">QBC37DRAFT_411549</name>
</gene>
<proteinExistence type="inferred from homology"/>
<feature type="region of interest" description="Disordered" evidence="3">
    <location>
        <begin position="56"/>
        <end position="88"/>
    </location>
</feature>
<reference evidence="4" key="2">
    <citation type="submission" date="2023-05" db="EMBL/GenBank/DDBJ databases">
        <authorList>
            <consortium name="Lawrence Berkeley National Laboratory"/>
            <person name="Steindorff A."/>
            <person name="Hensen N."/>
            <person name="Bonometti L."/>
            <person name="Westerberg I."/>
            <person name="Brannstrom I.O."/>
            <person name="Guillou S."/>
            <person name="Cros-Aarteil S."/>
            <person name="Calhoun S."/>
            <person name="Haridas S."/>
            <person name="Kuo A."/>
            <person name="Mondo S."/>
            <person name="Pangilinan J."/>
            <person name="Riley R."/>
            <person name="Labutti K."/>
            <person name="Andreopoulos B."/>
            <person name="Lipzen A."/>
            <person name="Chen C."/>
            <person name="Yanf M."/>
            <person name="Daum C."/>
            <person name="Ng V."/>
            <person name="Clum A."/>
            <person name="Ohm R."/>
            <person name="Martin F."/>
            <person name="Silar P."/>
            <person name="Natvig D."/>
            <person name="Lalanne C."/>
            <person name="Gautier V."/>
            <person name="Ament-Velasquez S.L."/>
            <person name="Kruys A."/>
            <person name="Hutchinson M.I."/>
            <person name="Powell A.J."/>
            <person name="Barry K."/>
            <person name="Miller A.N."/>
            <person name="Grigoriev I.V."/>
            <person name="Debuchy R."/>
            <person name="Gladieux P."/>
            <person name="Thoren M.H."/>
            <person name="Johannesson H."/>
        </authorList>
    </citation>
    <scope>NUCLEOTIDE SEQUENCE</scope>
    <source>
        <strain evidence="4">PSN293</strain>
    </source>
</reference>
<dbReference type="Proteomes" id="UP001301769">
    <property type="component" value="Unassembled WGS sequence"/>
</dbReference>
<evidence type="ECO:0000256" key="2">
    <source>
        <dbReference type="ARBA" id="ARBA00044129"/>
    </source>
</evidence>
<dbReference type="AlphaFoldDB" id="A0AAN6YLB9"/>
<dbReference type="SUPFAM" id="SSF141091">
    <property type="entry name" value="L21p-like"/>
    <property type="match status" value="1"/>
</dbReference>
<evidence type="ECO:0000313" key="4">
    <source>
        <dbReference type="EMBL" id="KAK4218792.1"/>
    </source>
</evidence>
<evidence type="ECO:0000256" key="3">
    <source>
        <dbReference type="SAM" id="MobiDB-lite"/>
    </source>
</evidence>
<sequence>MSRALLRSVLELRTPITRLPPSFLLPIRTAGARCLHQTSQIVDPVQQQLEAGIPLQPQAQKPSSSSPIAEAASNISSSSQPTTQPAKLHPSVRQLLPILAAQPGRYITIHIHGKPYLVTEGDSVRLPFKMPGVTPGDVLRLNRATNLGSRDYTLQGSPYVDERLFECRAVVIGTEAEPMRTLVKKKRRCRRKKTVHSKHRFTILRISELKVCDVNGLD</sequence>
<dbReference type="InterPro" id="IPR028909">
    <property type="entry name" value="bL21-like"/>
</dbReference>
<keyword evidence="4" id="KW-0689">Ribosomal protein</keyword>
<protein>
    <recommendedName>
        <fullName evidence="2">Large ribosomal subunit protein bL21m</fullName>
    </recommendedName>
</protein>
<dbReference type="Pfam" id="PF00829">
    <property type="entry name" value="Ribosomal_L21p"/>
    <property type="match status" value="1"/>
</dbReference>
<feature type="compositionally biased region" description="Low complexity" evidence="3">
    <location>
        <begin position="56"/>
        <end position="86"/>
    </location>
</feature>
<dbReference type="InterPro" id="IPR036164">
    <property type="entry name" value="bL21-like_sf"/>
</dbReference>
<dbReference type="GO" id="GO:0003735">
    <property type="term" value="F:structural constituent of ribosome"/>
    <property type="evidence" value="ECO:0007669"/>
    <property type="project" value="TreeGrafter"/>
</dbReference>
<organism evidence="4 5">
    <name type="scientific">Rhypophila decipiens</name>
    <dbReference type="NCBI Taxonomy" id="261697"/>
    <lineage>
        <taxon>Eukaryota</taxon>
        <taxon>Fungi</taxon>
        <taxon>Dikarya</taxon>
        <taxon>Ascomycota</taxon>
        <taxon>Pezizomycotina</taxon>
        <taxon>Sordariomycetes</taxon>
        <taxon>Sordariomycetidae</taxon>
        <taxon>Sordariales</taxon>
        <taxon>Naviculisporaceae</taxon>
        <taxon>Rhypophila</taxon>
    </lineage>
</organism>